<dbReference type="Proteomes" id="UP001152747">
    <property type="component" value="Unassembled WGS sequence"/>
</dbReference>
<dbReference type="AlphaFoldDB" id="A0A9P1IW50"/>
<gene>
    <name evidence="2" type="ORF">CAMP_LOCUS13874</name>
</gene>
<keyword evidence="1" id="KW-0732">Signal</keyword>
<reference evidence="2" key="1">
    <citation type="submission" date="2022-11" db="EMBL/GenBank/DDBJ databases">
        <authorList>
            <person name="Kikuchi T."/>
        </authorList>
    </citation>
    <scope>NUCLEOTIDE SEQUENCE</scope>
    <source>
        <strain evidence="2">PS1010</strain>
    </source>
</reference>
<proteinExistence type="predicted"/>
<feature type="chain" id="PRO_5040186035" evidence="1">
    <location>
        <begin position="19"/>
        <end position="209"/>
    </location>
</feature>
<keyword evidence="3" id="KW-1185">Reference proteome</keyword>
<accession>A0A9P1IW50</accession>
<feature type="signal peptide" evidence="1">
    <location>
        <begin position="1"/>
        <end position="18"/>
    </location>
</feature>
<name>A0A9P1IW50_9PELO</name>
<evidence type="ECO:0000256" key="1">
    <source>
        <dbReference type="SAM" id="SignalP"/>
    </source>
</evidence>
<evidence type="ECO:0000313" key="2">
    <source>
        <dbReference type="EMBL" id="CAI5451237.1"/>
    </source>
</evidence>
<protein>
    <submittedName>
        <fullName evidence="2">Uncharacterized protein</fullName>
    </submittedName>
</protein>
<comment type="caution">
    <text evidence="2">The sequence shown here is derived from an EMBL/GenBank/DDBJ whole genome shotgun (WGS) entry which is preliminary data.</text>
</comment>
<sequence>MQFVVFVVIGCFAINCYSKPLQHRRHEISTESEKKLNTSYPKEGPNSWCLDYSQNGRTYYNLNHICRQNNQTINSKISAERSEIHSKIFNEFQLTAEDIEIVCVPSDYHEKLSSDETYEFMTADHINIICDNDEYLNLIDELVIFAYQFPSEVQDGIIPKGQMKPKMGREHTRNNLLNNPEAATELLRRYLDHRAVPTMIQVNYNKNWN</sequence>
<organism evidence="2 3">
    <name type="scientific">Caenorhabditis angaria</name>
    <dbReference type="NCBI Taxonomy" id="860376"/>
    <lineage>
        <taxon>Eukaryota</taxon>
        <taxon>Metazoa</taxon>
        <taxon>Ecdysozoa</taxon>
        <taxon>Nematoda</taxon>
        <taxon>Chromadorea</taxon>
        <taxon>Rhabditida</taxon>
        <taxon>Rhabditina</taxon>
        <taxon>Rhabditomorpha</taxon>
        <taxon>Rhabditoidea</taxon>
        <taxon>Rhabditidae</taxon>
        <taxon>Peloderinae</taxon>
        <taxon>Caenorhabditis</taxon>
    </lineage>
</organism>
<evidence type="ECO:0000313" key="3">
    <source>
        <dbReference type="Proteomes" id="UP001152747"/>
    </source>
</evidence>
<dbReference type="EMBL" id="CANHGI010000005">
    <property type="protein sequence ID" value="CAI5451237.1"/>
    <property type="molecule type" value="Genomic_DNA"/>
</dbReference>